<dbReference type="EMBL" id="CP117258">
    <property type="protein sequence ID" value="WFR98769.1"/>
    <property type="molecule type" value="Genomic_DNA"/>
</dbReference>
<accession>A0AAF1KX18</accession>
<geneLocation type="plasmid" evidence="1 2">
    <name>unnamed1</name>
</geneLocation>
<evidence type="ECO:0000313" key="1">
    <source>
        <dbReference type="EMBL" id="WFR98769.1"/>
    </source>
</evidence>
<sequence length="40" mass="4447">MSENIEYMGAIAKGIFGSDDLRKADWNQVSIVFEVDAARV</sequence>
<dbReference type="AlphaFoldDB" id="A0AAF1KX18"/>
<dbReference type="Proteomes" id="UP000249499">
    <property type="component" value="Plasmid unnamed1"/>
</dbReference>
<proteinExistence type="predicted"/>
<dbReference type="RefSeq" id="WP_275113007.1">
    <property type="nucleotide sequence ID" value="NZ_CP117258.1"/>
</dbReference>
<keyword evidence="1" id="KW-0614">Plasmid</keyword>
<reference evidence="2" key="2">
    <citation type="journal article" date="2023" name="MicrobiologyOpen">
        <title>Genomics of the tumorigenes clade of the family Rhizobiaceae and description of Rhizobium rhododendri sp. nov.</title>
        <authorList>
            <person name="Kuzmanovic N."/>
            <person name="diCenzo G.C."/>
            <person name="Bunk B."/>
            <person name="Sproeer C."/>
            <person name="Fruehling A."/>
            <person name="Neumann-Schaal M."/>
            <person name="Overmann J."/>
            <person name="Smalla K."/>
        </authorList>
    </citation>
    <scope>NUCLEOTIDE SEQUENCE [LARGE SCALE GENOMIC DNA]</scope>
    <source>
        <strain evidence="2">1078</strain>
        <plasmid evidence="2">unnamed1</plasmid>
    </source>
</reference>
<protein>
    <submittedName>
        <fullName evidence="1">Uncharacterized protein</fullName>
    </submittedName>
</protein>
<dbReference type="KEGG" id="rtu:PR017_24025"/>
<evidence type="ECO:0000313" key="2">
    <source>
        <dbReference type="Proteomes" id="UP000249499"/>
    </source>
</evidence>
<keyword evidence="2" id="KW-1185">Reference proteome</keyword>
<gene>
    <name evidence="1" type="ORF">PR017_24025</name>
</gene>
<name>A0AAF1KX18_9HYPH</name>
<reference evidence="1 2" key="1">
    <citation type="journal article" date="2018" name="Sci. Rep.">
        <title>Rhizobium tumorigenes sp. nov., a novel plant tumorigenic bacterium isolated from cane gall tumors on thornless blackberry.</title>
        <authorList>
            <person name="Kuzmanovi N."/>
            <person name="Smalla K."/>
            <person name="Gronow S."/>
            <person name="PuBawska J."/>
        </authorList>
    </citation>
    <scope>NUCLEOTIDE SEQUENCE [LARGE SCALE GENOMIC DNA]</scope>
    <source>
        <strain evidence="1 2">1078</strain>
    </source>
</reference>
<organism evidence="1 2">
    <name type="scientific">Rhizobium tumorigenes</name>
    <dbReference type="NCBI Taxonomy" id="2041385"/>
    <lineage>
        <taxon>Bacteria</taxon>
        <taxon>Pseudomonadati</taxon>
        <taxon>Pseudomonadota</taxon>
        <taxon>Alphaproteobacteria</taxon>
        <taxon>Hyphomicrobiales</taxon>
        <taxon>Rhizobiaceae</taxon>
        <taxon>Rhizobium/Agrobacterium group</taxon>
        <taxon>Rhizobium</taxon>
    </lineage>
</organism>